<sequence>MRFGNNGRHCGNILNSNISGATILDGNKYNAVSIFIYF</sequence>
<evidence type="ECO:0000313" key="1">
    <source>
        <dbReference type="EMBL" id="VDD16678.1"/>
    </source>
</evidence>
<name>A0A3P6CSK7_BRACM</name>
<accession>A0A3P6CSK7</accession>
<protein>
    <submittedName>
        <fullName evidence="1">Uncharacterized protein</fullName>
    </submittedName>
</protein>
<organism evidence="1">
    <name type="scientific">Brassica campestris</name>
    <name type="common">Field mustard</name>
    <dbReference type="NCBI Taxonomy" id="3711"/>
    <lineage>
        <taxon>Eukaryota</taxon>
        <taxon>Viridiplantae</taxon>
        <taxon>Streptophyta</taxon>
        <taxon>Embryophyta</taxon>
        <taxon>Tracheophyta</taxon>
        <taxon>Spermatophyta</taxon>
        <taxon>Magnoliopsida</taxon>
        <taxon>eudicotyledons</taxon>
        <taxon>Gunneridae</taxon>
        <taxon>Pentapetalae</taxon>
        <taxon>rosids</taxon>
        <taxon>malvids</taxon>
        <taxon>Brassicales</taxon>
        <taxon>Brassicaceae</taxon>
        <taxon>Brassiceae</taxon>
        <taxon>Brassica</taxon>
    </lineage>
</organism>
<dbReference type="EMBL" id="LR031577">
    <property type="protein sequence ID" value="VDD16678.1"/>
    <property type="molecule type" value="Genomic_DNA"/>
</dbReference>
<gene>
    <name evidence="1" type="ORF">BRAA10T42391Z</name>
</gene>
<proteinExistence type="predicted"/>
<dbReference type="AlphaFoldDB" id="A0A3P6CSK7"/>
<reference evidence="1" key="1">
    <citation type="submission" date="2018-11" db="EMBL/GenBank/DDBJ databases">
        <authorList>
            <consortium name="Genoscope - CEA"/>
            <person name="William W."/>
        </authorList>
    </citation>
    <scope>NUCLEOTIDE SEQUENCE</scope>
</reference>